<feature type="region of interest" description="Disordered" evidence="1">
    <location>
        <begin position="1"/>
        <end position="31"/>
    </location>
</feature>
<organism evidence="2 4">
    <name type="scientific">Araneus ventricosus</name>
    <name type="common">Orbweaver spider</name>
    <name type="synonym">Epeira ventricosa</name>
    <dbReference type="NCBI Taxonomy" id="182803"/>
    <lineage>
        <taxon>Eukaryota</taxon>
        <taxon>Metazoa</taxon>
        <taxon>Ecdysozoa</taxon>
        <taxon>Arthropoda</taxon>
        <taxon>Chelicerata</taxon>
        <taxon>Arachnida</taxon>
        <taxon>Araneae</taxon>
        <taxon>Araneomorphae</taxon>
        <taxon>Entelegynae</taxon>
        <taxon>Araneoidea</taxon>
        <taxon>Araneidae</taxon>
        <taxon>Araneus</taxon>
    </lineage>
</organism>
<proteinExistence type="predicted"/>
<dbReference type="EMBL" id="BGPR01261274">
    <property type="protein sequence ID" value="GBM72194.1"/>
    <property type="molecule type" value="Genomic_DNA"/>
</dbReference>
<dbReference type="Proteomes" id="UP000499080">
    <property type="component" value="Unassembled WGS sequence"/>
</dbReference>
<protein>
    <submittedName>
        <fullName evidence="2">Uncharacterized protein</fullName>
    </submittedName>
</protein>
<gene>
    <name evidence="2" type="ORF">AVEN_273609_1</name>
    <name evidence="3" type="ORF">AVEN_44570_1</name>
</gene>
<evidence type="ECO:0000256" key="1">
    <source>
        <dbReference type="SAM" id="MobiDB-lite"/>
    </source>
</evidence>
<comment type="caution">
    <text evidence="2">The sequence shown here is derived from an EMBL/GenBank/DDBJ whole genome shotgun (WGS) entry which is preliminary data.</text>
</comment>
<reference evidence="2 4" key="1">
    <citation type="journal article" date="2019" name="Sci. Rep.">
        <title>Orb-weaving spider Araneus ventricosus genome elucidates the spidroin gene catalogue.</title>
        <authorList>
            <person name="Kono N."/>
            <person name="Nakamura H."/>
            <person name="Ohtoshi R."/>
            <person name="Moran D.A.P."/>
            <person name="Shinohara A."/>
            <person name="Yoshida Y."/>
            <person name="Fujiwara M."/>
            <person name="Mori M."/>
            <person name="Tomita M."/>
            <person name="Arakawa K."/>
        </authorList>
    </citation>
    <scope>NUCLEOTIDE SEQUENCE [LARGE SCALE GENOMIC DNA]</scope>
</reference>
<sequence length="266" mass="29432">MIKRGRQLRGPLQVQRPHLPRGTGDVGAPRHLPKLLHHRRHLLPLRPAEVRHEIRVLDLQRGPGLPQALQRQLLGRPVRLLEERDMGHRRGARLPQHQQPVQERPADRDGHLLLHHHQAKDPVLHGQPDPPHGAHLLLVYPGVLPASRGGRESDPRNFHSAVPGGLPAPGVEDLAADLPGTAAHRQVPALHLPHEHRVHSGHGDHPQLELPGPSDAPDAQLDPRGLPQVPAHHALHEETQENETKMDDGDARGRGWGYSPPLPRLA</sequence>
<keyword evidence="4" id="KW-1185">Reference proteome</keyword>
<name>A0A4Y2I3T0_ARAVE</name>
<accession>A0A4Y2I3T0</accession>
<feature type="region of interest" description="Disordered" evidence="1">
    <location>
        <begin position="147"/>
        <end position="174"/>
    </location>
</feature>
<evidence type="ECO:0000313" key="2">
    <source>
        <dbReference type="EMBL" id="GBM72194.1"/>
    </source>
</evidence>
<feature type="region of interest" description="Disordered" evidence="1">
    <location>
        <begin position="196"/>
        <end position="266"/>
    </location>
</feature>
<dbReference type="EMBL" id="BGPR01261291">
    <property type="protein sequence ID" value="GBM72244.1"/>
    <property type="molecule type" value="Genomic_DNA"/>
</dbReference>
<dbReference type="OrthoDB" id="6461626at2759"/>
<evidence type="ECO:0000313" key="3">
    <source>
        <dbReference type="EMBL" id="GBM72244.1"/>
    </source>
</evidence>
<feature type="compositionally biased region" description="Basic and acidic residues" evidence="1">
    <location>
        <begin position="234"/>
        <end position="253"/>
    </location>
</feature>
<evidence type="ECO:0000313" key="4">
    <source>
        <dbReference type="Proteomes" id="UP000499080"/>
    </source>
</evidence>
<dbReference type="AlphaFoldDB" id="A0A4Y2I3T0"/>